<dbReference type="EMBL" id="CP022684">
    <property type="protein sequence ID" value="AUM14697.1"/>
    <property type="molecule type" value="Genomic_DNA"/>
</dbReference>
<evidence type="ECO:0000313" key="3">
    <source>
        <dbReference type="Proteomes" id="UP000235116"/>
    </source>
</evidence>
<dbReference type="KEGG" id="kak:Kalk_20685"/>
<dbReference type="AlphaFoldDB" id="A0A2K9LR05"/>
<name>A0A2K9LR05_9GAMM</name>
<feature type="transmembrane region" description="Helical" evidence="1">
    <location>
        <begin position="7"/>
        <end position="28"/>
    </location>
</feature>
<organism evidence="2 3">
    <name type="scientific">Ketobacter alkanivorans</name>
    <dbReference type="NCBI Taxonomy" id="1917421"/>
    <lineage>
        <taxon>Bacteria</taxon>
        <taxon>Pseudomonadati</taxon>
        <taxon>Pseudomonadota</taxon>
        <taxon>Gammaproteobacteria</taxon>
        <taxon>Pseudomonadales</taxon>
        <taxon>Ketobacteraceae</taxon>
        <taxon>Ketobacter</taxon>
    </lineage>
</organism>
<protein>
    <submittedName>
        <fullName evidence="2">Uncharacterized protein</fullName>
    </submittedName>
</protein>
<dbReference type="Proteomes" id="UP000235116">
    <property type="component" value="Chromosome"/>
</dbReference>
<feature type="transmembrane region" description="Helical" evidence="1">
    <location>
        <begin position="34"/>
        <end position="50"/>
    </location>
</feature>
<gene>
    <name evidence="2" type="ORF">Kalk_20685</name>
</gene>
<keyword evidence="1" id="KW-1133">Transmembrane helix</keyword>
<keyword evidence="1" id="KW-0812">Transmembrane</keyword>
<keyword evidence="1" id="KW-0472">Membrane</keyword>
<evidence type="ECO:0000313" key="2">
    <source>
        <dbReference type="EMBL" id="AUM14697.1"/>
    </source>
</evidence>
<proteinExistence type="predicted"/>
<accession>A0A2K9LR05</accession>
<evidence type="ECO:0000256" key="1">
    <source>
        <dbReference type="SAM" id="Phobius"/>
    </source>
</evidence>
<keyword evidence="3" id="KW-1185">Reference proteome</keyword>
<sequence length="98" mass="11538">MDDWVDYCRFILAIAIFILGCCLVYDLFSNGFDWSVFIGIFISFTLSHYLRPNLNRSNRPDAYDWLDVADFIIDFPYRFVVYSIRAVGKSKDIDPIDF</sequence>
<reference evidence="3" key="1">
    <citation type="submission" date="2017-08" db="EMBL/GenBank/DDBJ databases">
        <title>Direct submision.</title>
        <authorList>
            <person name="Kim S.-J."/>
            <person name="Rhee S.-K."/>
        </authorList>
    </citation>
    <scope>NUCLEOTIDE SEQUENCE [LARGE SCALE GENOMIC DNA]</scope>
    <source>
        <strain evidence="3">GI5</strain>
    </source>
</reference>